<keyword evidence="1" id="KW-0732">Signal</keyword>
<dbReference type="PANTHER" id="PTHR11362:SF82">
    <property type="entry name" value="PHOSPHATIDYLETHANOLAMINE-BINDING PROTEIN 4"/>
    <property type="match status" value="1"/>
</dbReference>
<dbReference type="OrthoDB" id="2506647at2759"/>
<dbReference type="AlphaFoldDB" id="A0A8H6RRC9"/>
<organism evidence="2 3">
    <name type="scientific">Pseudocercospora fuligena</name>
    <dbReference type="NCBI Taxonomy" id="685502"/>
    <lineage>
        <taxon>Eukaryota</taxon>
        <taxon>Fungi</taxon>
        <taxon>Dikarya</taxon>
        <taxon>Ascomycota</taxon>
        <taxon>Pezizomycotina</taxon>
        <taxon>Dothideomycetes</taxon>
        <taxon>Dothideomycetidae</taxon>
        <taxon>Mycosphaerellales</taxon>
        <taxon>Mycosphaerellaceae</taxon>
        <taxon>Pseudocercospora</taxon>
    </lineage>
</organism>
<dbReference type="InterPro" id="IPR008914">
    <property type="entry name" value="PEBP"/>
</dbReference>
<sequence>MQFSTIVGALLSASVALASPTPTIEERQAACGTGISAARSQEVVRAFSSAGVTPTLIPSISPKSDLKITYPSVNINLGTQTTTLQTVQAPAFQFTTPVGDSASQTYSLFLVDPDVPGPNGPPVLGSPRLNFLHWYVSGIKRCGTSGNTVTIYEPPTPVSPGEQHRYTWLVYREPAGYSPNVLQAQVRPGFDLLGYTSRGKLGQPIAGNFMNQSITNT</sequence>
<dbReference type="InterPro" id="IPR036610">
    <property type="entry name" value="PEBP-like_sf"/>
</dbReference>
<evidence type="ECO:0000313" key="2">
    <source>
        <dbReference type="EMBL" id="KAF7196104.1"/>
    </source>
</evidence>
<dbReference type="Gene3D" id="3.90.280.10">
    <property type="entry name" value="PEBP-like"/>
    <property type="match status" value="1"/>
</dbReference>
<dbReference type="CDD" id="cd00866">
    <property type="entry name" value="PEBP_euk"/>
    <property type="match status" value="1"/>
</dbReference>
<keyword evidence="3" id="KW-1185">Reference proteome</keyword>
<dbReference type="PANTHER" id="PTHR11362">
    <property type="entry name" value="PHOSPHATIDYLETHANOLAMINE-BINDING PROTEIN"/>
    <property type="match status" value="1"/>
</dbReference>
<dbReference type="SUPFAM" id="SSF49777">
    <property type="entry name" value="PEBP-like"/>
    <property type="match status" value="1"/>
</dbReference>
<feature type="chain" id="PRO_5034705250" evidence="1">
    <location>
        <begin position="19"/>
        <end position="217"/>
    </location>
</feature>
<evidence type="ECO:0000256" key="1">
    <source>
        <dbReference type="SAM" id="SignalP"/>
    </source>
</evidence>
<dbReference type="Proteomes" id="UP000660729">
    <property type="component" value="Unassembled WGS sequence"/>
</dbReference>
<proteinExistence type="predicted"/>
<evidence type="ECO:0000313" key="3">
    <source>
        <dbReference type="Proteomes" id="UP000660729"/>
    </source>
</evidence>
<dbReference type="InterPro" id="IPR035810">
    <property type="entry name" value="PEBP_euk"/>
</dbReference>
<comment type="caution">
    <text evidence="2">The sequence shown here is derived from an EMBL/GenBank/DDBJ whole genome shotgun (WGS) entry which is preliminary data.</text>
</comment>
<name>A0A8H6RRC9_9PEZI</name>
<dbReference type="EMBL" id="JABCIY010000031">
    <property type="protein sequence ID" value="KAF7196104.1"/>
    <property type="molecule type" value="Genomic_DNA"/>
</dbReference>
<accession>A0A8H6RRC9</accession>
<feature type="signal peptide" evidence="1">
    <location>
        <begin position="1"/>
        <end position="18"/>
    </location>
</feature>
<dbReference type="Pfam" id="PF01161">
    <property type="entry name" value="PBP"/>
    <property type="match status" value="1"/>
</dbReference>
<reference evidence="2" key="1">
    <citation type="submission" date="2020-04" db="EMBL/GenBank/DDBJ databases">
        <title>Draft genome resource of the tomato pathogen Pseudocercospora fuligena.</title>
        <authorList>
            <person name="Zaccaron A."/>
        </authorList>
    </citation>
    <scope>NUCLEOTIDE SEQUENCE</scope>
    <source>
        <strain evidence="2">PF001</strain>
    </source>
</reference>
<protein>
    <submittedName>
        <fullName evidence="2">26 kDa secreted antigen</fullName>
    </submittedName>
</protein>
<gene>
    <name evidence="2" type="ORF">HII31_02505</name>
</gene>